<evidence type="ECO:0000313" key="2">
    <source>
        <dbReference type="Proteomes" id="UP000826725"/>
    </source>
</evidence>
<evidence type="ECO:0000313" key="1">
    <source>
        <dbReference type="EMBL" id="BCL61125.1"/>
    </source>
</evidence>
<accession>A0A8D5FP04</accession>
<keyword evidence="2" id="KW-1185">Reference proteome</keyword>
<dbReference type="PANTHER" id="PTHR10000:SF8">
    <property type="entry name" value="HAD SUPERFAMILY HYDROLASE-LIKE, TYPE 3"/>
    <property type="match status" value="1"/>
</dbReference>
<dbReference type="GO" id="GO:0000287">
    <property type="term" value="F:magnesium ion binding"/>
    <property type="evidence" value="ECO:0007669"/>
    <property type="project" value="TreeGrafter"/>
</dbReference>
<sequence length="227" mass="25287">MKNGILSPGAGKGIFVVDFDGTLLRDDKKVAGEDSRALATLRQNGIITVVATGRSLYSFRKIMNELERDSQPRLPLDYVILSTGAGIMDFSNNSFLQSRSLAGEDIVEISRVLDEAGLNYMVHRRIPETHYFLYRLNRSSSGSDFSNRLELYREFSEPFTFERLSAFGGATEILVIAREDQGEDVTSFLTEKFKNNSVIRATSPWTTVLSGSKSSPLVFPKAVQFHG</sequence>
<gene>
    <name evidence="1" type="ORF">DGMP_18180</name>
</gene>
<protein>
    <submittedName>
        <fullName evidence="1">Uncharacterized protein</fullName>
    </submittedName>
</protein>
<proteinExistence type="predicted"/>
<dbReference type="RefSeq" id="WP_268907536.1">
    <property type="nucleotide sequence ID" value="NZ_AP024086.1"/>
</dbReference>
<organism evidence="1 2">
    <name type="scientific">Desulfomarina profundi</name>
    <dbReference type="NCBI Taxonomy" id="2772557"/>
    <lineage>
        <taxon>Bacteria</taxon>
        <taxon>Pseudomonadati</taxon>
        <taxon>Thermodesulfobacteriota</taxon>
        <taxon>Desulfobulbia</taxon>
        <taxon>Desulfobulbales</taxon>
        <taxon>Desulfobulbaceae</taxon>
        <taxon>Desulfomarina</taxon>
    </lineage>
</organism>
<dbReference type="EMBL" id="AP024086">
    <property type="protein sequence ID" value="BCL61125.1"/>
    <property type="molecule type" value="Genomic_DNA"/>
</dbReference>
<dbReference type="Proteomes" id="UP000826725">
    <property type="component" value="Chromosome"/>
</dbReference>
<dbReference type="GO" id="GO:0005829">
    <property type="term" value="C:cytosol"/>
    <property type="evidence" value="ECO:0007669"/>
    <property type="project" value="TreeGrafter"/>
</dbReference>
<dbReference type="Pfam" id="PF08282">
    <property type="entry name" value="Hydrolase_3"/>
    <property type="match status" value="1"/>
</dbReference>
<dbReference type="GO" id="GO:0016791">
    <property type="term" value="F:phosphatase activity"/>
    <property type="evidence" value="ECO:0007669"/>
    <property type="project" value="TreeGrafter"/>
</dbReference>
<reference evidence="1" key="1">
    <citation type="submission" date="2020-09" db="EMBL/GenBank/DDBJ databases">
        <title>Desulfogranum mesoprofundum gen. nov., sp. nov., a novel mesophilic, sulfate-reducing chemolithoautotroph isolated from a deep-sea hydrothermal vent chimney in the Suiyo Seamount.</title>
        <authorList>
            <person name="Hashimoto Y."/>
            <person name="Nakagawa S."/>
        </authorList>
    </citation>
    <scope>NUCLEOTIDE SEQUENCE</scope>
    <source>
        <strain evidence="1">KT2</strain>
    </source>
</reference>
<dbReference type="PANTHER" id="PTHR10000">
    <property type="entry name" value="PHOSPHOSERINE PHOSPHATASE"/>
    <property type="match status" value="1"/>
</dbReference>
<dbReference type="AlphaFoldDB" id="A0A8D5FP04"/>
<dbReference type="KEGG" id="dbk:DGMP_18180"/>
<name>A0A8D5FP04_9BACT</name>